<dbReference type="InterPro" id="IPR051678">
    <property type="entry name" value="AGP_Transferase"/>
</dbReference>
<dbReference type="EMBL" id="CAVNYO010000444">
    <property type="protein sequence ID" value="CAK5281287.1"/>
    <property type="molecule type" value="Genomic_DNA"/>
</dbReference>
<feature type="non-terminal residue" evidence="2">
    <location>
        <position position="1"/>
    </location>
</feature>
<organism evidence="2 3">
    <name type="scientific">Mycena citricolor</name>
    <dbReference type="NCBI Taxonomy" id="2018698"/>
    <lineage>
        <taxon>Eukaryota</taxon>
        <taxon>Fungi</taxon>
        <taxon>Dikarya</taxon>
        <taxon>Basidiomycota</taxon>
        <taxon>Agaricomycotina</taxon>
        <taxon>Agaricomycetes</taxon>
        <taxon>Agaricomycetidae</taxon>
        <taxon>Agaricales</taxon>
        <taxon>Marasmiineae</taxon>
        <taxon>Mycenaceae</taxon>
        <taxon>Mycena</taxon>
    </lineage>
</organism>
<dbReference type="PANTHER" id="PTHR21310:SF15">
    <property type="entry name" value="AMINOGLYCOSIDE PHOSPHOTRANSFERASE DOMAIN-CONTAINING PROTEIN"/>
    <property type="match status" value="1"/>
</dbReference>
<gene>
    <name evidence="2" type="ORF">MYCIT1_LOCUS32296</name>
</gene>
<dbReference type="InterPro" id="IPR011009">
    <property type="entry name" value="Kinase-like_dom_sf"/>
</dbReference>
<dbReference type="PANTHER" id="PTHR21310">
    <property type="entry name" value="AMINOGLYCOSIDE PHOSPHOTRANSFERASE-RELATED-RELATED"/>
    <property type="match status" value="1"/>
</dbReference>
<evidence type="ECO:0000313" key="2">
    <source>
        <dbReference type="EMBL" id="CAK5281287.1"/>
    </source>
</evidence>
<protein>
    <recommendedName>
        <fullName evidence="1">Aminoglycoside phosphotransferase domain-containing protein</fullName>
    </recommendedName>
</protein>
<evidence type="ECO:0000313" key="3">
    <source>
        <dbReference type="Proteomes" id="UP001295794"/>
    </source>
</evidence>
<dbReference type="CDD" id="cd05120">
    <property type="entry name" value="APH_ChoK_like"/>
    <property type="match status" value="1"/>
</dbReference>
<evidence type="ECO:0000259" key="1">
    <source>
        <dbReference type="Pfam" id="PF01636"/>
    </source>
</evidence>
<feature type="non-terminal residue" evidence="2">
    <location>
        <position position="257"/>
    </location>
</feature>
<reference evidence="2" key="1">
    <citation type="submission" date="2023-11" db="EMBL/GenBank/DDBJ databases">
        <authorList>
            <person name="De Vega J J."/>
            <person name="De Vega J J."/>
        </authorList>
    </citation>
    <scope>NUCLEOTIDE SEQUENCE</scope>
</reference>
<dbReference type="InterPro" id="IPR002575">
    <property type="entry name" value="Aminoglycoside_PTrfase"/>
</dbReference>
<dbReference type="Gene3D" id="3.90.1200.10">
    <property type="match status" value="1"/>
</dbReference>
<comment type="caution">
    <text evidence="2">The sequence shown here is derived from an EMBL/GenBank/DDBJ whole genome shotgun (WGS) entry which is preliminary data.</text>
</comment>
<dbReference type="Pfam" id="PF01636">
    <property type="entry name" value="APH"/>
    <property type="match status" value="1"/>
</dbReference>
<dbReference type="SUPFAM" id="SSF56112">
    <property type="entry name" value="Protein kinase-like (PK-like)"/>
    <property type="match status" value="1"/>
</dbReference>
<sequence>GTHSLNSSQSASEISRKEDIPRLGRLSSFLFKIRLQYGGRKYWTSGPVTRLNRELVVKRTWQVALNEALTIRFIAANTTIPVPRVHRIFVDRGTRNRGHYTEKLDRLNVVMDYVEGCELESVWDAMGVPDRLVIMEQLREYLSQLRALKPPRPGYIEAVDGGPCRDFRIESDGDGFGPFSSVDVGFDAAALAFHRCLNRTYQTSFAHCDIAPRNILVKGSRIVAIVDWEMAGWYPEYWEYTQTYFSNTGLMEENDFY</sequence>
<name>A0AAD2HSY6_9AGAR</name>
<feature type="domain" description="Aminoglycoside phosphotransferase" evidence="1">
    <location>
        <begin position="65"/>
        <end position="243"/>
    </location>
</feature>
<dbReference type="Proteomes" id="UP001295794">
    <property type="component" value="Unassembled WGS sequence"/>
</dbReference>
<dbReference type="AlphaFoldDB" id="A0AAD2HSY6"/>
<proteinExistence type="predicted"/>
<keyword evidence="3" id="KW-1185">Reference proteome</keyword>
<accession>A0AAD2HSY6</accession>